<proteinExistence type="predicted"/>
<evidence type="ECO:0008006" key="5">
    <source>
        <dbReference type="Google" id="ProtNLM"/>
    </source>
</evidence>
<comment type="caution">
    <text evidence="3">The sequence shown here is derived from an EMBL/GenBank/DDBJ whole genome shotgun (WGS) entry which is preliminary data.</text>
</comment>
<evidence type="ECO:0000313" key="4">
    <source>
        <dbReference type="Proteomes" id="UP001515480"/>
    </source>
</evidence>
<keyword evidence="4" id="KW-1185">Reference proteome</keyword>
<name>A0AB34IDJ9_PRYPA</name>
<evidence type="ECO:0000256" key="1">
    <source>
        <dbReference type="SAM" id="MobiDB-lite"/>
    </source>
</evidence>
<protein>
    <recommendedName>
        <fullName evidence="5">CRC domain-containing protein</fullName>
    </recommendedName>
</protein>
<feature type="signal peptide" evidence="2">
    <location>
        <begin position="1"/>
        <end position="41"/>
    </location>
</feature>
<feature type="compositionally biased region" description="Low complexity" evidence="1">
    <location>
        <begin position="129"/>
        <end position="138"/>
    </location>
</feature>
<organism evidence="3 4">
    <name type="scientific">Prymnesium parvum</name>
    <name type="common">Toxic golden alga</name>
    <dbReference type="NCBI Taxonomy" id="97485"/>
    <lineage>
        <taxon>Eukaryota</taxon>
        <taxon>Haptista</taxon>
        <taxon>Haptophyta</taxon>
        <taxon>Prymnesiophyceae</taxon>
        <taxon>Prymnesiales</taxon>
        <taxon>Prymnesiaceae</taxon>
        <taxon>Prymnesium</taxon>
    </lineage>
</organism>
<gene>
    <name evidence="3" type="ORF">AB1Y20_016697</name>
</gene>
<feature type="compositionally biased region" description="Polar residues" evidence="1">
    <location>
        <begin position="278"/>
        <end position="304"/>
    </location>
</feature>
<evidence type="ECO:0000313" key="3">
    <source>
        <dbReference type="EMBL" id="KAL1495837.1"/>
    </source>
</evidence>
<dbReference type="EMBL" id="JBGBPQ010000031">
    <property type="protein sequence ID" value="KAL1495837.1"/>
    <property type="molecule type" value="Genomic_DNA"/>
</dbReference>
<feature type="region of interest" description="Disordered" evidence="1">
    <location>
        <begin position="274"/>
        <end position="307"/>
    </location>
</feature>
<dbReference type="Proteomes" id="UP001515480">
    <property type="component" value="Unassembled WGS sequence"/>
</dbReference>
<accession>A0AB34IDJ9</accession>
<keyword evidence="2" id="KW-0732">Signal</keyword>
<evidence type="ECO:0000256" key="2">
    <source>
        <dbReference type="SAM" id="SignalP"/>
    </source>
</evidence>
<sequence>MAFVPVGPANRGSRRERFCHLVTIWVLLAWNLCLQLRSAAGQTCGSRTYSSSQYTLAFDAQANPFVDPSVATATSVTNFTVCSGCTLSADGSVVSDGVKERPDNNSSAREADLPALASDPVALPPSPPTITSASPFTSSGSLAPSPAPSIVFTSPSVSPPISSPASWWAVASNLSALNTSVLNGSAATVSLPSATPMVKLVVPDATRPEGRAAALAPIPAALPKGAECASSFKGDSRSADCLGFCQAKYARSHCGRCKCKACDFCPRREAAKMEARNSSRGVPLHTSESTEQPLANRSRSVPPNSSAFMAEAAAASARLGNRSGVNATAGVTS</sequence>
<reference evidence="3 4" key="1">
    <citation type="journal article" date="2024" name="Science">
        <title>Giant polyketide synthase enzymes in the biosynthesis of giant marine polyether toxins.</title>
        <authorList>
            <person name="Fallon T.R."/>
            <person name="Shende V.V."/>
            <person name="Wierzbicki I.H."/>
            <person name="Pendleton A.L."/>
            <person name="Watervoot N.F."/>
            <person name="Auber R.P."/>
            <person name="Gonzalez D.J."/>
            <person name="Wisecaver J.H."/>
            <person name="Moore B.S."/>
        </authorList>
    </citation>
    <scope>NUCLEOTIDE SEQUENCE [LARGE SCALE GENOMIC DNA]</scope>
    <source>
        <strain evidence="3 4">12B1</strain>
    </source>
</reference>
<feature type="chain" id="PRO_5044204539" description="CRC domain-containing protein" evidence="2">
    <location>
        <begin position="42"/>
        <end position="333"/>
    </location>
</feature>
<feature type="region of interest" description="Disordered" evidence="1">
    <location>
        <begin position="93"/>
        <end position="138"/>
    </location>
</feature>
<dbReference type="AlphaFoldDB" id="A0AB34IDJ9"/>